<dbReference type="OrthoDB" id="58529at2759"/>
<proteinExistence type="predicted"/>
<accession>A0A3A2Z6N3</accession>
<feature type="region of interest" description="Disordered" evidence="1">
    <location>
        <begin position="99"/>
        <end position="132"/>
    </location>
</feature>
<dbReference type="AlphaFoldDB" id="A0A3A2Z6N3"/>
<dbReference type="InterPro" id="IPR051719">
    <property type="entry name" value="CASTOR_mTORC1"/>
</dbReference>
<sequence length="210" mass="22891">MEKRLIPRFSTDPTFTSTSFLSPSFPDQELYRNKDQDNTTSEPEPLLLHSLDEIIPIFLDLRTLPLEASGIVCGVASRLADATRMQKCDNDSPVSLFSLHSTTSPSTIGSGSSFRAPSDSESETESEPESDEDVVCLSSLYTEDESSASDTSTSTSGTTTYRLKTQAQSLAGSEDVDIGFLSTARAGIIIVGRKQLREAVEALEVERFIY</sequence>
<evidence type="ECO:0000256" key="1">
    <source>
        <dbReference type="SAM" id="MobiDB-lite"/>
    </source>
</evidence>
<feature type="compositionally biased region" description="Acidic residues" evidence="1">
    <location>
        <begin position="120"/>
        <end position="132"/>
    </location>
</feature>
<evidence type="ECO:0000313" key="2">
    <source>
        <dbReference type="EMBL" id="RJE18340.1"/>
    </source>
</evidence>
<dbReference type="EMBL" id="MVGC01000573">
    <property type="protein sequence ID" value="RJE18340.1"/>
    <property type="molecule type" value="Genomic_DNA"/>
</dbReference>
<protein>
    <submittedName>
        <fullName evidence="2">Uncharacterized protein</fullName>
    </submittedName>
</protein>
<dbReference type="PANTHER" id="PTHR31131">
    <property type="entry name" value="CHROMOSOME 1, WHOLE GENOME SHOTGUN SEQUENCE"/>
    <property type="match status" value="1"/>
</dbReference>
<name>A0A3A2Z6N3_9EURO</name>
<organism evidence="2 3">
    <name type="scientific">Aspergillus sclerotialis</name>
    <dbReference type="NCBI Taxonomy" id="2070753"/>
    <lineage>
        <taxon>Eukaryota</taxon>
        <taxon>Fungi</taxon>
        <taxon>Dikarya</taxon>
        <taxon>Ascomycota</taxon>
        <taxon>Pezizomycotina</taxon>
        <taxon>Eurotiomycetes</taxon>
        <taxon>Eurotiomycetidae</taxon>
        <taxon>Eurotiales</taxon>
        <taxon>Aspergillaceae</taxon>
        <taxon>Aspergillus</taxon>
        <taxon>Aspergillus subgen. Polypaecilum</taxon>
    </lineage>
</organism>
<keyword evidence="3" id="KW-1185">Reference proteome</keyword>
<feature type="region of interest" description="Disordered" evidence="1">
    <location>
        <begin position="26"/>
        <end position="45"/>
    </location>
</feature>
<feature type="compositionally biased region" description="Low complexity" evidence="1">
    <location>
        <begin position="101"/>
        <end position="119"/>
    </location>
</feature>
<reference evidence="3" key="1">
    <citation type="submission" date="2017-02" db="EMBL/GenBank/DDBJ databases">
        <authorList>
            <person name="Tafer H."/>
            <person name="Lopandic K."/>
        </authorList>
    </citation>
    <scope>NUCLEOTIDE SEQUENCE [LARGE SCALE GENOMIC DNA]</scope>
    <source>
        <strain evidence="3">CBS 366.77</strain>
    </source>
</reference>
<dbReference type="PANTHER" id="PTHR31131:SF6">
    <property type="entry name" value="CASTOR ACT DOMAIN-CONTAINING PROTEIN"/>
    <property type="match status" value="1"/>
</dbReference>
<comment type="caution">
    <text evidence="2">The sequence shown here is derived from an EMBL/GenBank/DDBJ whole genome shotgun (WGS) entry which is preliminary data.</text>
</comment>
<evidence type="ECO:0000313" key="3">
    <source>
        <dbReference type="Proteomes" id="UP000266188"/>
    </source>
</evidence>
<dbReference type="Proteomes" id="UP000266188">
    <property type="component" value="Unassembled WGS sequence"/>
</dbReference>
<gene>
    <name evidence="2" type="ORF">PHISCL_09319</name>
</gene>